<keyword evidence="6" id="KW-1185">Reference proteome</keyword>
<dbReference type="InterPro" id="IPR029058">
    <property type="entry name" value="AB_hydrolase_fold"/>
</dbReference>
<evidence type="ECO:0000256" key="2">
    <source>
        <dbReference type="ARBA" id="ARBA00023239"/>
    </source>
</evidence>
<accession>A0ABQ6E4R1</accession>
<comment type="pathway">
    <text evidence="3">Quinol/quinone metabolism; menaquinone biosynthesis.</text>
</comment>
<proteinExistence type="inferred from homology"/>
<dbReference type="EMBL" id="BSPQ01000025">
    <property type="protein sequence ID" value="GLS92437.1"/>
    <property type="molecule type" value="Genomic_DNA"/>
</dbReference>
<protein>
    <recommendedName>
        <fullName evidence="3">Putative 2-succinyl-6-hydroxy-2,4-cyclohexadiene-1-carboxylate synthase</fullName>
        <shortName evidence="3">SHCHC synthase</shortName>
        <ecNumber evidence="3">4.2.99.20</ecNumber>
    </recommendedName>
</protein>
<keyword evidence="2 3" id="KW-0456">Lyase</keyword>
<dbReference type="Proteomes" id="UP001157353">
    <property type="component" value="Unassembled WGS sequence"/>
</dbReference>
<comment type="subunit">
    <text evidence="3">Monomer.</text>
</comment>
<keyword evidence="1 3" id="KW-0474">Menaquinone biosynthesis</keyword>
<evidence type="ECO:0000313" key="6">
    <source>
        <dbReference type="Proteomes" id="UP001157353"/>
    </source>
</evidence>
<sequence length="259" mass="29296">MPLYKQQQGCAKKPTLVFLHGFLGSSNDWNETIALLKEDFHCIAIDLPGHGGSVAIEGSLTDGFNHFHRLLQNMLNELNVTQYVIVGYSLGGRLALDYARSQSDPRLTALILESSHIGLADQYAKERRLMDDHSWAKTFATEGVIEALSEWYEQEIFSDLSDRKKEMFINKRAHNYGVPLANMLLSTSLGKQIYAMPYLQQTTLPISYCVGAKDKKFRGVADQLCGLKNINVTEFEKAGHNIHQENVQQFAQFIRQQLK</sequence>
<evidence type="ECO:0000313" key="5">
    <source>
        <dbReference type="EMBL" id="GLS92437.1"/>
    </source>
</evidence>
<evidence type="ECO:0000256" key="1">
    <source>
        <dbReference type="ARBA" id="ARBA00022428"/>
    </source>
</evidence>
<dbReference type="RefSeq" id="WP_284205542.1">
    <property type="nucleotide sequence ID" value="NZ_BSPQ01000025.1"/>
</dbReference>
<evidence type="ECO:0000256" key="3">
    <source>
        <dbReference type="HAMAP-Rule" id="MF_01660"/>
    </source>
</evidence>
<dbReference type="InterPro" id="IPR000073">
    <property type="entry name" value="AB_hydrolase_1"/>
</dbReference>
<dbReference type="NCBIfam" id="TIGR03695">
    <property type="entry name" value="menH_SHCHC"/>
    <property type="match status" value="1"/>
</dbReference>
<dbReference type="PANTHER" id="PTHR42916">
    <property type="entry name" value="2-SUCCINYL-5-ENOLPYRUVYL-6-HYDROXY-3-CYCLOHEXENE-1-CARBOXYLATE SYNTHASE"/>
    <property type="match status" value="1"/>
</dbReference>
<comment type="pathway">
    <text evidence="3">Quinol/quinone metabolism; 1,4-dihydroxy-2-naphthoate biosynthesis; 1,4-dihydroxy-2-naphthoate from chorismate: step 3/7.</text>
</comment>
<dbReference type="Gene3D" id="3.40.50.1820">
    <property type="entry name" value="alpha/beta hydrolase"/>
    <property type="match status" value="1"/>
</dbReference>
<dbReference type="Pfam" id="PF00561">
    <property type="entry name" value="Abhydrolase_1"/>
    <property type="match status" value="1"/>
</dbReference>
<dbReference type="InterPro" id="IPR022485">
    <property type="entry name" value="SHCHC_synthase_MenH"/>
</dbReference>
<dbReference type="EC" id="4.2.99.20" evidence="3"/>
<dbReference type="PANTHER" id="PTHR42916:SF1">
    <property type="entry name" value="PROTEIN PHYLLO, CHLOROPLASTIC"/>
    <property type="match status" value="1"/>
</dbReference>
<evidence type="ECO:0000259" key="4">
    <source>
        <dbReference type="Pfam" id="PF00561"/>
    </source>
</evidence>
<dbReference type="SUPFAM" id="SSF53474">
    <property type="entry name" value="alpha/beta-Hydrolases"/>
    <property type="match status" value="1"/>
</dbReference>
<organism evidence="5 6">
    <name type="scientific">Psychromonas marina</name>
    <dbReference type="NCBI Taxonomy" id="88364"/>
    <lineage>
        <taxon>Bacteria</taxon>
        <taxon>Pseudomonadati</taxon>
        <taxon>Pseudomonadota</taxon>
        <taxon>Gammaproteobacteria</taxon>
        <taxon>Alteromonadales</taxon>
        <taxon>Psychromonadaceae</taxon>
        <taxon>Psychromonas</taxon>
    </lineage>
</organism>
<dbReference type="HAMAP" id="MF_01660">
    <property type="entry name" value="MenH"/>
    <property type="match status" value="1"/>
</dbReference>
<name>A0ABQ6E4R1_9GAMM</name>
<comment type="function">
    <text evidence="3">Catalyzes a proton abstraction reaction that results in 2,5-elimination of pyruvate from 2-succinyl-5-enolpyruvyl-6-hydroxy-3-cyclohexene-1-carboxylate (SEPHCHC) and the formation of 2-succinyl-6-hydroxy-2,4-cyclohexadiene-1-carboxylate (SHCHC).</text>
</comment>
<comment type="caution">
    <text evidence="5">The sequence shown here is derived from an EMBL/GenBank/DDBJ whole genome shotgun (WGS) entry which is preliminary data.</text>
</comment>
<comment type="similarity">
    <text evidence="3">Belongs to the AB hydrolase superfamily. MenH family.</text>
</comment>
<gene>
    <name evidence="3 5" type="primary">menH</name>
    <name evidence="5" type="ORF">GCM10007916_35090</name>
</gene>
<reference evidence="6" key="1">
    <citation type="journal article" date="2019" name="Int. J. Syst. Evol. Microbiol.">
        <title>The Global Catalogue of Microorganisms (GCM) 10K type strain sequencing project: providing services to taxonomists for standard genome sequencing and annotation.</title>
        <authorList>
            <consortium name="The Broad Institute Genomics Platform"/>
            <consortium name="The Broad Institute Genome Sequencing Center for Infectious Disease"/>
            <person name="Wu L."/>
            <person name="Ma J."/>
        </authorList>
    </citation>
    <scope>NUCLEOTIDE SEQUENCE [LARGE SCALE GENOMIC DNA]</scope>
    <source>
        <strain evidence="6">NBRC 103166</strain>
    </source>
</reference>
<comment type="catalytic activity">
    <reaction evidence="3">
        <text>5-enolpyruvoyl-6-hydroxy-2-succinyl-cyclohex-3-ene-1-carboxylate = (1R,6R)-6-hydroxy-2-succinyl-cyclohexa-2,4-diene-1-carboxylate + pyruvate</text>
        <dbReference type="Rhea" id="RHEA:25597"/>
        <dbReference type="ChEBI" id="CHEBI:15361"/>
        <dbReference type="ChEBI" id="CHEBI:58689"/>
        <dbReference type="ChEBI" id="CHEBI:58818"/>
        <dbReference type="EC" id="4.2.99.20"/>
    </reaction>
</comment>
<feature type="domain" description="AB hydrolase-1" evidence="4">
    <location>
        <begin position="14"/>
        <end position="203"/>
    </location>
</feature>